<protein>
    <submittedName>
        <fullName evidence="1">Uncharacterized protein</fullName>
    </submittedName>
</protein>
<accession>A0A1Q9CPA6</accession>
<name>A0A1Q9CPA6_SYMMI</name>
<dbReference type="AlphaFoldDB" id="A0A1Q9CPA6"/>
<gene>
    <name evidence="1" type="ORF">AK812_SmicGene34344</name>
</gene>
<sequence length="285" mass="31312">MVRGSSGRLLVNPASLAFVKLLWKALGSGEFGGFMVRPRGEPPGAPPPRLRGSDSLLLLVAVVVSTSVSTPSSVLRRRVFLSETFRGVRVQKGSGRRIRDSTRGLHAPKCAMPQTKEKYLFHLTEVPAGWPLATVIDAFTYLAGFPPIRADASRALQAVSTRLVELWASQPAEAQAWRELHAREATRPEELCEALLRHGAAEFGKYGWNHWRFSEVRLQAAAEWRKGHAGVLTARFAAHEKALHNAGEKMDVALLASDVDQLSQLLGERFGRQNDGFERDEADGG</sequence>
<dbReference type="EMBL" id="LSRX01001021">
    <property type="protein sequence ID" value="OLP84746.1"/>
    <property type="molecule type" value="Genomic_DNA"/>
</dbReference>
<evidence type="ECO:0000313" key="1">
    <source>
        <dbReference type="EMBL" id="OLP84746.1"/>
    </source>
</evidence>
<keyword evidence="2" id="KW-1185">Reference proteome</keyword>
<evidence type="ECO:0000313" key="2">
    <source>
        <dbReference type="Proteomes" id="UP000186817"/>
    </source>
</evidence>
<comment type="caution">
    <text evidence="1">The sequence shown here is derived from an EMBL/GenBank/DDBJ whole genome shotgun (WGS) entry which is preliminary data.</text>
</comment>
<organism evidence="1 2">
    <name type="scientific">Symbiodinium microadriaticum</name>
    <name type="common">Dinoflagellate</name>
    <name type="synonym">Zooxanthella microadriatica</name>
    <dbReference type="NCBI Taxonomy" id="2951"/>
    <lineage>
        <taxon>Eukaryota</taxon>
        <taxon>Sar</taxon>
        <taxon>Alveolata</taxon>
        <taxon>Dinophyceae</taxon>
        <taxon>Suessiales</taxon>
        <taxon>Symbiodiniaceae</taxon>
        <taxon>Symbiodinium</taxon>
    </lineage>
</organism>
<dbReference type="OrthoDB" id="10558132at2759"/>
<proteinExistence type="predicted"/>
<dbReference type="Proteomes" id="UP000186817">
    <property type="component" value="Unassembled WGS sequence"/>
</dbReference>
<reference evidence="1 2" key="1">
    <citation type="submission" date="2016-02" db="EMBL/GenBank/DDBJ databases">
        <title>Genome analysis of coral dinoflagellate symbionts highlights evolutionary adaptations to a symbiotic lifestyle.</title>
        <authorList>
            <person name="Aranda M."/>
            <person name="Li Y."/>
            <person name="Liew Y.J."/>
            <person name="Baumgarten S."/>
            <person name="Simakov O."/>
            <person name="Wilson M."/>
            <person name="Piel J."/>
            <person name="Ashoor H."/>
            <person name="Bougouffa S."/>
            <person name="Bajic V.B."/>
            <person name="Ryu T."/>
            <person name="Ravasi T."/>
            <person name="Bayer T."/>
            <person name="Micklem G."/>
            <person name="Kim H."/>
            <person name="Bhak J."/>
            <person name="Lajeunesse T.C."/>
            <person name="Voolstra C.R."/>
        </authorList>
    </citation>
    <scope>NUCLEOTIDE SEQUENCE [LARGE SCALE GENOMIC DNA]</scope>
    <source>
        <strain evidence="1 2">CCMP2467</strain>
    </source>
</reference>